<dbReference type="SUPFAM" id="SSF82171">
    <property type="entry name" value="DPP6 N-terminal domain-like"/>
    <property type="match status" value="1"/>
</dbReference>
<dbReference type="PANTHER" id="PTHR42776:SF4">
    <property type="entry name" value="ACYLAMINO-ACID-RELEASING ENZYME"/>
    <property type="match status" value="1"/>
</dbReference>
<sequence length="927" mass="104754">MRILYLTSIFCLCCGCLFGQKKPLDHSVYDGWQSIKSLNVSQDGRFILYNIAPQQGDTTWMVTTPKGEKIATLPRGKQVQLTPDGAYAIGLVKAPYATIRQARIQKKKPDEMPKDSLAIIALETNTVFKTPRIKSFKLADESSAIVAYMEEAEKTSDSTKTKEKKDKSSGTLHVRDLASGHEERFEEVNDFYLDYAGNQLVFIRNDSTANAGLFLYLIKEKQLKKISNGPGTYKHITFDEQGIQLAFAAEKSPKKALQKPYSLYYYTPNLDTAGIIAQPNTIGMPSNWNVSGDGNIRFSKSGEKLFFGIAPIPPVKDTTIVDFEVANVDIWNWKDDYLQPQQLVNLKQDLGKSYLSVIYPKRNRTIIPLASIDLPDVDLTDDADNLYALGSTNVGKRVAAQWEGTTPQDFYVISTIDGSKRKIAENCYAHAQLSPNGQFVVWYNLATKQWNSYEANTNRLKILNIDLPVSFADEDNDSPTFAYPYGIAGWSADDKEIFLYDKYDIWSFDLKGSDRRLLTNGFGRSSKVTFRHIPIKPKVGLAKKQHAVIIDPTHPLLLNAFNQTNKESGWFYSNPRNRRDPKEIVMGPYTYQTITASQDEKLIAYTKENYTHSPDLYASDNLKDETKLSALNPQQQQYNWGTAELVKWTTPGGHEATGILYKPEDFNPAKKYPLIAYFYEKLSDGLNTYIPPAPTPSRLNISYFVSNGYLVFAPDISYEIGHPGKSAEEYVNSGVQELAKFSWVDEQHLGIQGQSWGGYQVAHLITRTNLYAAAWAGAPVVNMTSAYGGIRWGTGVNRQFQYEKTQSRIGKDLWEGYDLYVENSPLFHLKSVSTPVVIMSNDKDGAVPWYQGIEMFTALRRLGKPVWLLNYNGEEHNLVQRQNRKDIQVREQQFFDHFLKGKAAPVWLEKGVPATRKGIDWGFDLVQ</sequence>
<keyword evidence="5" id="KW-1185">Reference proteome</keyword>
<evidence type="ECO:0000256" key="1">
    <source>
        <dbReference type="ARBA" id="ARBA00022801"/>
    </source>
</evidence>
<dbReference type="Gene3D" id="3.40.50.1820">
    <property type="entry name" value="alpha/beta hydrolase"/>
    <property type="match status" value="1"/>
</dbReference>
<organism evidence="4 5">
    <name type="scientific">Olivibacter ginsenosidimutans</name>
    <dbReference type="NCBI Taxonomy" id="1176537"/>
    <lineage>
        <taxon>Bacteria</taxon>
        <taxon>Pseudomonadati</taxon>
        <taxon>Bacteroidota</taxon>
        <taxon>Sphingobacteriia</taxon>
        <taxon>Sphingobacteriales</taxon>
        <taxon>Sphingobacteriaceae</taxon>
        <taxon>Olivibacter</taxon>
    </lineage>
</organism>
<dbReference type="SUPFAM" id="SSF53474">
    <property type="entry name" value="alpha/beta-Hydrolases"/>
    <property type="match status" value="1"/>
</dbReference>
<dbReference type="EMBL" id="BAABIQ010000044">
    <property type="protein sequence ID" value="GAA4805665.1"/>
    <property type="molecule type" value="Genomic_DNA"/>
</dbReference>
<accession>A0ABP9CBJ8</accession>
<dbReference type="RefSeq" id="WP_345234563.1">
    <property type="nucleotide sequence ID" value="NZ_BAABIQ010000044.1"/>
</dbReference>
<dbReference type="InterPro" id="IPR001375">
    <property type="entry name" value="Peptidase_S9_cat"/>
</dbReference>
<reference evidence="5" key="1">
    <citation type="journal article" date="2019" name="Int. J. Syst. Evol. Microbiol.">
        <title>The Global Catalogue of Microorganisms (GCM) 10K type strain sequencing project: providing services to taxonomists for standard genome sequencing and annotation.</title>
        <authorList>
            <consortium name="The Broad Institute Genomics Platform"/>
            <consortium name="The Broad Institute Genome Sequencing Center for Infectious Disease"/>
            <person name="Wu L."/>
            <person name="Ma J."/>
        </authorList>
    </citation>
    <scope>NUCLEOTIDE SEQUENCE [LARGE SCALE GENOMIC DNA]</scope>
    <source>
        <strain evidence="5">JCM 18200</strain>
    </source>
</reference>
<gene>
    <name evidence="4" type="ORF">GCM10023231_38540</name>
</gene>
<evidence type="ECO:0000256" key="2">
    <source>
        <dbReference type="SAM" id="MobiDB-lite"/>
    </source>
</evidence>
<evidence type="ECO:0000259" key="3">
    <source>
        <dbReference type="Pfam" id="PF00326"/>
    </source>
</evidence>
<evidence type="ECO:0000313" key="4">
    <source>
        <dbReference type="EMBL" id="GAA4805665.1"/>
    </source>
</evidence>
<dbReference type="PANTHER" id="PTHR42776">
    <property type="entry name" value="SERINE PEPTIDASE S9 FAMILY MEMBER"/>
    <property type="match status" value="1"/>
</dbReference>
<feature type="region of interest" description="Disordered" evidence="2">
    <location>
        <begin position="151"/>
        <end position="173"/>
    </location>
</feature>
<dbReference type="InterPro" id="IPR029058">
    <property type="entry name" value="AB_hydrolase_fold"/>
</dbReference>
<protein>
    <submittedName>
        <fullName evidence="4">Prolyl oligopeptidase family serine peptidase</fullName>
    </submittedName>
</protein>
<keyword evidence="1" id="KW-0378">Hydrolase</keyword>
<comment type="caution">
    <text evidence="4">The sequence shown here is derived from an EMBL/GenBank/DDBJ whole genome shotgun (WGS) entry which is preliminary data.</text>
</comment>
<dbReference type="Pfam" id="PF00326">
    <property type="entry name" value="Peptidase_S9"/>
    <property type="match status" value="1"/>
</dbReference>
<dbReference type="Proteomes" id="UP001501411">
    <property type="component" value="Unassembled WGS sequence"/>
</dbReference>
<feature type="domain" description="Peptidase S9 prolyl oligopeptidase catalytic" evidence="3">
    <location>
        <begin position="733"/>
        <end position="900"/>
    </location>
</feature>
<name>A0ABP9CBJ8_9SPHI</name>
<evidence type="ECO:0000313" key="5">
    <source>
        <dbReference type="Proteomes" id="UP001501411"/>
    </source>
</evidence>
<proteinExistence type="predicted"/>